<gene>
    <name evidence="2" type="ORF">IBL28_03860</name>
</gene>
<feature type="transmembrane region" description="Helical" evidence="1">
    <location>
        <begin position="66"/>
        <end position="90"/>
    </location>
</feature>
<feature type="transmembrane region" description="Helical" evidence="1">
    <location>
        <begin position="110"/>
        <end position="128"/>
    </location>
</feature>
<keyword evidence="1" id="KW-0812">Transmembrane</keyword>
<evidence type="ECO:0000313" key="2">
    <source>
        <dbReference type="EMBL" id="MBC9795088.1"/>
    </source>
</evidence>
<name>A0A926JPI7_9FLAO</name>
<dbReference type="AlphaFoldDB" id="A0A926JPI7"/>
<keyword evidence="1" id="KW-0472">Membrane</keyword>
<evidence type="ECO:0000313" key="3">
    <source>
        <dbReference type="Proteomes" id="UP000653730"/>
    </source>
</evidence>
<organism evidence="2 3">
    <name type="scientific">Sinomicrobium weinanense</name>
    <dbReference type="NCBI Taxonomy" id="2842200"/>
    <lineage>
        <taxon>Bacteria</taxon>
        <taxon>Pseudomonadati</taxon>
        <taxon>Bacteroidota</taxon>
        <taxon>Flavobacteriia</taxon>
        <taxon>Flavobacteriales</taxon>
        <taxon>Flavobacteriaceae</taxon>
        <taxon>Sinomicrobium</taxon>
    </lineage>
</organism>
<sequence length="170" mass="19439">MRRTKIIAKTLYIISLVLAIGYSITTLYAAFCIVTGIRTSIFDKNLLHIFYPFTTKPFLIAENNTLYIIFSLLLPLGLYSIFFWMSSNVFRVFLKPVLFTARNVVHLKRFFGFNLVAPALATVIGSFFVPIEDFILALVVVHFFLGIFIYFLAAIFNQGIGLQNEQDLFI</sequence>
<dbReference type="RefSeq" id="WP_187964240.1">
    <property type="nucleotide sequence ID" value="NZ_JACVDC010000006.1"/>
</dbReference>
<reference evidence="2 3" key="1">
    <citation type="submission" date="2020-09" db="EMBL/GenBank/DDBJ databases">
        <title>Sinomicrobium weinanense sp. nov., a halophilic bacteria isolated from saline-alkali soil.</title>
        <authorList>
            <person name="Wu P."/>
            <person name="Ren H."/>
            <person name="Mei Y."/>
            <person name="Liang Y."/>
            <person name="Chen Z."/>
        </authorList>
    </citation>
    <scope>NUCLEOTIDE SEQUENCE [LARGE SCALE GENOMIC DNA]</scope>
    <source>
        <strain evidence="2 3">FJxs</strain>
    </source>
</reference>
<dbReference type="Proteomes" id="UP000653730">
    <property type="component" value="Unassembled WGS sequence"/>
</dbReference>
<feature type="transmembrane region" description="Helical" evidence="1">
    <location>
        <begin position="134"/>
        <end position="156"/>
    </location>
</feature>
<keyword evidence="3" id="KW-1185">Reference proteome</keyword>
<comment type="caution">
    <text evidence="2">The sequence shown here is derived from an EMBL/GenBank/DDBJ whole genome shotgun (WGS) entry which is preliminary data.</text>
</comment>
<feature type="transmembrane region" description="Helical" evidence="1">
    <location>
        <begin position="12"/>
        <end position="37"/>
    </location>
</feature>
<proteinExistence type="predicted"/>
<keyword evidence="1" id="KW-1133">Transmembrane helix</keyword>
<accession>A0A926JPI7</accession>
<dbReference type="EMBL" id="JACVDC010000006">
    <property type="protein sequence ID" value="MBC9795088.1"/>
    <property type="molecule type" value="Genomic_DNA"/>
</dbReference>
<protein>
    <submittedName>
        <fullName evidence="2">DUF2975 domain-containing protein</fullName>
    </submittedName>
</protein>
<evidence type="ECO:0000256" key="1">
    <source>
        <dbReference type="SAM" id="Phobius"/>
    </source>
</evidence>